<dbReference type="STRING" id="273116.gene:9381610"/>
<dbReference type="Proteomes" id="UP000001017">
    <property type="component" value="Chromosome"/>
</dbReference>
<keyword evidence="2 5" id="KW-0210">Decarboxylase</keyword>
<keyword evidence="5 8" id="KW-0457">Lysine biosynthesis</keyword>
<dbReference type="HOGENOM" id="CLU_026444_0_2_2"/>
<dbReference type="InterPro" id="IPR022644">
    <property type="entry name" value="De-COase2_N"/>
</dbReference>
<dbReference type="NCBIfam" id="TIGR01048">
    <property type="entry name" value="lysA"/>
    <property type="match status" value="1"/>
</dbReference>
<dbReference type="PRINTS" id="PR01179">
    <property type="entry name" value="ODADCRBXLASE"/>
</dbReference>
<dbReference type="PaxDb" id="273116-14325036"/>
<comment type="pathway">
    <text evidence="5 8">Amino-acid biosynthesis; L-lysine biosynthesis via DAP pathway; L-lysine from DL-2,6-diaminopimelate: step 1/1.</text>
</comment>
<feature type="modified residue" description="N6-(pyridoxal phosphate)lysine" evidence="5 7">
    <location>
        <position position="62"/>
    </location>
</feature>
<dbReference type="SUPFAM" id="SSF51419">
    <property type="entry name" value="PLP-binding barrel"/>
    <property type="match status" value="1"/>
</dbReference>
<protein>
    <recommendedName>
        <fullName evidence="5 6">Diaminopimelate decarboxylase</fullName>
        <shortName evidence="5">DAP decarboxylase</shortName>
        <shortName evidence="5">DAPDC</shortName>
        <ecNumber evidence="5 6">4.1.1.20</ecNumber>
    </recommendedName>
</protein>
<keyword evidence="12" id="KW-1185">Reference proteome</keyword>
<dbReference type="EC" id="4.1.1.20" evidence="5 6"/>
<comment type="function">
    <text evidence="5">Specifically catalyzes the decarboxylation of meso-diaminopimelate (meso-DAP) to L-lysine.</text>
</comment>
<feature type="binding site" evidence="5">
    <location>
        <position position="273"/>
    </location>
    <ligand>
        <name>substrate</name>
    </ligand>
</feature>
<feature type="binding site" evidence="5">
    <location>
        <position position="361"/>
    </location>
    <ligand>
        <name>substrate</name>
    </ligand>
</feature>
<dbReference type="HAMAP" id="MF_02120">
    <property type="entry name" value="LysA"/>
    <property type="match status" value="1"/>
</dbReference>
<dbReference type="OrthoDB" id="18565at2157"/>
<gene>
    <name evidence="5" type="primary">lysA</name>
    <name evidence="11" type="ORF">TVG0827631</name>
</gene>
<evidence type="ECO:0000313" key="11">
    <source>
        <dbReference type="EMBL" id="BAB59962.1"/>
    </source>
</evidence>
<dbReference type="RefSeq" id="WP_010917064.1">
    <property type="nucleotide sequence ID" value="NC_002689.2"/>
</dbReference>
<feature type="binding site" evidence="5">
    <location>
        <position position="309"/>
    </location>
    <ligand>
        <name>substrate</name>
    </ligand>
</feature>
<comment type="subunit">
    <text evidence="5">Homodimer.</text>
</comment>
<dbReference type="KEGG" id="tvo:TVG0827631"/>
<dbReference type="GO" id="GO:0009089">
    <property type="term" value="P:lysine biosynthetic process via diaminopimelate"/>
    <property type="evidence" value="ECO:0007669"/>
    <property type="project" value="UniProtKB-UniRule"/>
</dbReference>
<sequence>MENDNPFVWNGDDMLVEGYSVKAIVETFGTPVIIYSAPRIVKNVSSLFGAMPKVTKCFYSVKANSNPNLVRLIGRQGCGSEVTSLGEIQIAMISSIDPDDILFTPNNVSKEEMDFALDRGIKITFNSPGQFELVSNRVEEATFRINPGIGHGEHPGTTTGGHGSKFGIDPETALKLYTRAKELGIRKFGIHMMVGSNNTDADLMLTFYKKFFDMASEIEKTAHLQFSYIDIGGGFGVPYNDEQRSLDIKKLGSGLKELVDQYGIERLFIEPGRYIVADAGILVGKVYDVYNGFVGTDIGMNINIRHALYGAEHRFYALTGRSDEAEYIVTGQICENTDVTGRLTGKVQIGDLVAMYDAGAYIYSMSSNYNGRFRPTEVIVDHDGVYRIRRRETVNDILATVTGMEKVNV</sequence>
<comment type="catalytic activity">
    <reaction evidence="5 8">
        <text>meso-2,6-diaminopimelate + H(+) = L-lysine + CO2</text>
        <dbReference type="Rhea" id="RHEA:15101"/>
        <dbReference type="ChEBI" id="CHEBI:15378"/>
        <dbReference type="ChEBI" id="CHEBI:16526"/>
        <dbReference type="ChEBI" id="CHEBI:32551"/>
        <dbReference type="ChEBI" id="CHEBI:57791"/>
        <dbReference type="EC" id="4.1.1.20"/>
    </reaction>
</comment>
<accession>Q97AJ0</accession>
<dbReference type="EMBL" id="BA000011">
    <property type="protein sequence ID" value="BAB59962.1"/>
    <property type="molecule type" value="Genomic_DNA"/>
</dbReference>
<keyword evidence="4 5" id="KW-0456">Lyase</keyword>
<keyword evidence="3 5" id="KW-0663">Pyridoxal phosphate</keyword>
<dbReference type="UniPathway" id="UPA00034">
    <property type="reaction ID" value="UER00027"/>
</dbReference>
<reference evidence="11 12" key="1">
    <citation type="journal article" date="1999" name="Proc. Jpn. Acad.">
        <title>Determination of the complete genomic DNA sequence of Thermoplasma volvanium GSS1.</title>
        <authorList>
            <person name="Kawashima T."/>
            <person name="Yamamoto Y."/>
            <person name="Aramaki H."/>
            <person name="Nunoshiba T."/>
            <person name="Kawamoto T."/>
            <person name="Watanabe K."/>
            <person name="Yamazaki M."/>
            <person name="Kanehori K."/>
            <person name="Amano N."/>
            <person name="Ohya Y."/>
            <person name="Makino K."/>
            <person name="Suzuki M."/>
        </authorList>
    </citation>
    <scope>NUCLEOTIDE SEQUENCE [LARGE SCALE GENOMIC DNA]</scope>
    <source>
        <strain evidence="12">ATCC 51530 / DSM 4299 / JCM 9571 / NBRC 15438 / GSS1</strain>
    </source>
</reference>
<feature type="binding site" evidence="5">
    <location>
        <position position="234"/>
    </location>
    <ligand>
        <name>pyridoxal 5'-phosphate</name>
        <dbReference type="ChEBI" id="CHEBI:597326"/>
    </ligand>
</feature>
<feature type="binding site" evidence="5">
    <location>
        <begin position="270"/>
        <end position="273"/>
    </location>
    <ligand>
        <name>pyridoxal 5'-phosphate</name>
        <dbReference type="ChEBI" id="CHEBI:597326"/>
    </ligand>
</feature>
<organism evidence="11 12">
    <name type="scientific">Thermoplasma volcanium (strain ATCC 51530 / DSM 4299 / JCM 9571 / NBRC 15438 / GSS1)</name>
    <dbReference type="NCBI Taxonomy" id="273116"/>
    <lineage>
        <taxon>Archaea</taxon>
        <taxon>Methanobacteriati</taxon>
        <taxon>Thermoplasmatota</taxon>
        <taxon>Thermoplasmata</taxon>
        <taxon>Thermoplasmatales</taxon>
        <taxon>Thermoplasmataceae</taxon>
        <taxon>Thermoplasma</taxon>
    </lineage>
</organism>
<feature type="binding site" evidence="5">
    <location>
        <position position="361"/>
    </location>
    <ligand>
        <name>pyridoxal 5'-phosphate</name>
        <dbReference type="ChEBI" id="CHEBI:597326"/>
    </ligand>
</feature>
<evidence type="ECO:0000256" key="9">
    <source>
        <dbReference type="SAM" id="MobiDB-lite"/>
    </source>
</evidence>
<comment type="similarity">
    <text evidence="5">Belongs to the Orn/Lys/Arg decarboxylase class-II family. LysA subfamily.</text>
</comment>
<evidence type="ECO:0000256" key="2">
    <source>
        <dbReference type="ARBA" id="ARBA00022793"/>
    </source>
</evidence>
<feature type="binding site" evidence="5">
    <location>
        <position position="335"/>
    </location>
    <ligand>
        <name>substrate</name>
    </ligand>
</feature>
<evidence type="ECO:0000256" key="7">
    <source>
        <dbReference type="PIRSR" id="PIRSR600183-50"/>
    </source>
</evidence>
<dbReference type="InterPro" id="IPR002986">
    <property type="entry name" value="DAP_deCOOHase_LysA"/>
</dbReference>
<dbReference type="InterPro" id="IPR029066">
    <property type="entry name" value="PLP-binding_barrel"/>
</dbReference>
<dbReference type="Pfam" id="PF02784">
    <property type="entry name" value="Orn_Arg_deC_N"/>
    <property type="match status" value="1"/>
</dbReference>
<dbReference type="InterPro" id="IPR000183">
    <property type="entry name" value="Orn/DAP/Arg_de-COase"/>
</dbReference>
<evidence type="ECO:0000259" key="10">
    <source>
        <dbReference type="Pfam" id="PF02784"/>
    </source>
</evidence>
<evidence type="ECO:0000313" key="12">
    <source>
        <dbReference type="Proteomes" id="UP000001017"/>
    </source>
</evidence>
<dbReference type="AlphaFoldDB" id="Q97AJ0"/>
<dbReference type="FunFam" id="3.20.20.10:FF:000003">
    <property type="entry name" value="Diaminopimelate decarboxylase"/>
    <property type="match status" value="1"/>
</dbReference>
<dbReference type="GO" id="GO:0030170">
    <property type="term" value="F:pyridoxal phosphate binding"/>
    <property type="evidence" value="ECO:0007669"/>
    <property type="project" value="UniProtKB-UniRule"/>
</dbReference>
<dbReference type="Gene3D" id="3.20.20.10">
    <property type="entry name" value="Alanine racemase"/>
    <property type="match status" value="1"/>
</dbReference>
<dbReference type="PANTHER" id="PTHR43727:SF2">
    <property type="entry name" value="GROUP IV DECARBOXYLASE"/>
    <property type="match status" value="1"/>
</dbReference>
<feature type="domain" description="Orn/DAP/Arg decarboxylase 2 N-terminal" evidence="10">
    <location>
        <begin position="41"/>
        <end position="277"/>
    </location>
</feature>
<comment type="cofactor">
    <cofactor evidence="1 5 7 8">
        <name>pyridoxal 5'-phosphate</name>
        <dbReference type="ChEBI" id="CHEBI:597326"/>
    </cofactor>
</comment>
<evidence type="ECO:0000256" key="1">
    <source>
        <dbReference type="ARBA" id="ARBA00001933"/>
    </source>
</evidence>
<dbReference type="PhylomeDB" id="Q97AJ0"/>
<dbReference type="PANTHER" id="PTHR43727">
    <property type="entry name" value="DIAMINOPIMELATE DECARBOXYLASE"/>
    <property type="match status" value="1"/>
</dbReference>
<keyword evidence="5" id="KW-0028">Amino-acid biosynthesis</keyword>
<dbReference type="Gene3D" id="2.40.37.10">
    <property type="entry name" value="Lyase, Ornithine Decarboxylase, Chain A, domain 1"/>
    <property type="match status" value="1"/>
</dbReference>
<reference evidence="11 12" key="2">
    <citation type="journal article" date="2000" name="Proc. Natl. Acad. Sci. U.S.A.">
        <title>Archaeal adaptation to higher temperatures revealed by genomic sequence of Thermoplasma volcanium.</title>
        <authorList>
            <person name="Kawashima T."/>
            <person name="Amano N."/>
            <person name="Koike H."/>
            <person name="Makino S."/>
            <person name="Higuchi S."/>
            <person name="Kawashima-Ohya Y."/>
            <person name="Watanabe K."/>
            <person name="Yamazaki M."/>
            <person name="Kanehori K."/>
            <person name="Kawamoto T."/>
            <person name="Nunoshiba T."/>
            <person name="Yamamoto Y."/>
            <person name="Aramaki H."/>
            <person name="Makino K."/>
            <person name="Suzuki M."/>
        </authorList>
    </citation>
    <scope>NUCLEOTIDE SEQUENCE [LARGE SCALE GENOMIC DNA]</scope>
    <source>
        <strain evidence="12">ATCC 51530 / DSM 4299 / JCM 9571 / NBRC 15438 / GSS1</strain>
    </source>
</reference>
<evidence type="ECO:0000256" key="3">
    <source>
        <dbReference type="ARBA" id="ARBA00022898"/>
    </source>
</evidence>
<evidence type="ECO:0000256" key="4">
    <source>
        <dbReference type="ARBA" id="ARBA00023239"/>
    </source>
</evidence>
<evidence type="ECO:0000256" key="8">
    <source>
        <dbReference type="RuleBase" id="RU003738"/>
    </source>
</evidence>
<name>Q97AJ0_THEVO</name>
<dbReference type="eggNOG" id="arCOG02268">
    <property type="taxonomic scope" value="Archaea"/>
</dbReference>
<feature type="active site" description="Proton donor" evidence="7">
    <location>
        <position position="334"/>
    </location>
</feature>
<proteinExistence type="inferred from homology"/>
<dbReference type="PRINTS" id="PR01181">
    <property type="entry name" value="DAPDCRBXLASE"/>
</dbReference>
<dbReference type="InterPro" id="IPR009006">
    <property type="entry name" value="Ala_racemase/Decarboxylase_C"/>
</dbReference>
<evidence type="ECO:0000256" key="6">
    <source>
        <dbReference type="NCBIfam" id="TIGR01048"/>
    </source>
</evidence>
<dbReference type="SUPFAM" id="SSF50621">
    <property type="entry name" value="Alanine racemase C-terminal domain-like"/>
    <property type="match status" value="1"/>
</dbReference>
<dbReference type="CDD" id="cd06828">
    <property type="entry name" value="PLPDE_III_DapDC"/>
    <property type="match status" value="1"/>
</dbReference>
<dbReference type="GeneID" id="1441912"/>
<dbReference type="SMR" id="Q97AJ0"/>
<feature type="region of interest" description="Disordered" evidence="9">
    <location>
        <begin position="146"/>
        <end position="165"/>
    </location>
</feature>
<feature type="binding site" evidence="5">
    <location>
        <position position="305"/>
    </location>
    <ligand>
        <name>substrate</name>
    </ligand>
</feature>
<evidence type="ECO:0000256" key="5">
    <source>
        <dbReference type="HAMAP-Rule" id="MF_02120"/>
    </source>
</evidence>
<dbReference type="GO" id="GO:0008836">
    <property type="term" value="F:diaminopimelate decarboxylase activity"/>
    <property type="evidence" value="ECO:0007669"/>
    <property type="project" value="UniProtKB-UniRule"/>
</dbReference>